<sequence>MSYLNLTNETWLDLTVNLVPLAILAFMDVLFWVVNPWGWDPLIIVVSHFLTLFPLLLLAILTYVSGLFVQRDEGKAAARE</sequence>
<organism evidence="2 3">
    <name type="scientific">Halomicrobium zhouii</name>
    <dbReference type="NCBI Taxonomy" id="767519"/>
    <lineage>
        <taxon>Archaea</taxon>
        <taxon>Methanobacteriati</taxon>
        <taxon>Methanobacteriota</taxon>
        <taxon>Stenosarchaea group</taxon>
        <taxon>Halobacteria</taxon>
        <taxon>Halobacteriales</taxon>
        <taxon>Haloarculaceae</taxon>
        <taxon>Halomicrobium</taxon>
    </lineage>
</organism>
<evidence type="ECO:0000256" key="1">
    <source>
        <dbReference type="SAM" id="Phobius"/>
    </source>
</evidence>
<keyword evidence="1" id="KW-0472">Membrane</keyword>
<evidence type="ECO:0000313" key="2">
    <source>
        <dbReference type="EMBL" id="SFS11589.1"/>
    </source>
</evidence>
<gene>
    <name evidence="2" type="ORF">SAMN05216559_3901</name>
</gene>
<dbReference type="Proteomes" id="UP000199062">
    <property type="component" value="Unassembled WGS sequence"/>
</dbReference>
<dbReference type="AlphaFoldDB" id="A0A1I6M7A4"/>
<proteinExistence type="predicted"/>
<feature type="transmembrane region" description="Helical" evidence="1">
    <location>
        <begin position="12"/>
        <end position="34"/>
    </location>
</feature>
<accession>A0A1I6M7A4</accession>
<dbReference type="Pfam" id="PF20389">
    <property type="entry name" value="DUF6684"/>
    <property type="match status" value="1"/>
</dbReference>
<dbReference type="InterPro" id="IPR046506">
    <property type="entry name" value="DUF6684"/>
</dbReference>
<protein>
    <recommendedName>
        <fullName evidence="4">Cox cluster protein</fullName>
    </recommendedName>
</protein>
<dbReference type="RefSeq" id="WP_089818869.1">
    <property type="nucleotide sequence ID" value="NZ_FOZK01000005.1"/>
</dbReference>
<name>A0A1I6M7A4_9EURY</name>
<feature type="transmembrane region" description="Helical" evidence="1">
    <location>
        <begin position="46"/>
        <end position="69"/>
    </location>
</feature>
<keyword evidence="1" id="KW-1133">Transmembrane helix</keyword>
<evidence type="ECO:0000313" key="3">
    <source>
        <dbReference type="Proteomes" id="UP000199062"/>
    </source>
</evidence>
<reference evidence="2 3" key="1">
    <citation type="submission" date="2016-10" db="EMBL/GenBank/DDBJ databases">
        <authorList>
            <person name="de Groot N.N."/>
        </authorList>
    </citation>
    <scope>NUCLEOTIDE SEQUENCE [LARGE SCALE GENOMIC DNA]</scope>
    <source>
        <strain evidence="2 3">CGMCC 1.10457</strain>
    </source>
</reference>
<evidence type="ECO:0008006" key="4">
    <source>
        <dbReference type="Google" id="ProtNLM"/>
    </source>
</evidence>
<dbReference type="EMBL" id="FOZK01000005">
    <property type="protein sequence ID" value="SFS11589.1"/>
    <property type="molecule type" value="Genomic_DNA"/>
</dbReference>
<dbReference type="OrthoDB" id="306958at2157"/>
<keyword evidence="3" id="KW-1185">Reference proteome</keyword>
<keyword evidence="1" id="KW-0812">Transmembrane</keyword>